<dbReference type="PANTHER" id="PTHR43434">
    <property type="entry name" value="PHOSPHOGLYCOLATE PHOSPHATASE"/>
    <property type="match status" value="1"/>
</dbReference>
<dbReference type="InterPro" id="IPR023214">
    <property type="entry name" value="HAD_sf"/>
</dbReference>
<dbReference type="RefSeq" id="WP_316433676.1">
    <property type="nucleotide sequence ID" value="NZ_CP053586.1"/>
</dbReference>
<dbReference type="GO" id="GO:0008967">
    <property type="term" value="F:phosphoglycolate phosphatase activity"/>
    <property type="evidence" value="ECO:0007669"/>
    <property type="project" value="TreeGrafter"/>
</dbReference>
<dbReference type="InterPro" id="IPR050155">
    <property type="entry name" value="HAD-like_hydrolase_sf"/>
</dbReference>
<sequence length="248" mass="27025">MVTIRCPGQLFQNIQAIIFDKDGTLASSEAYLRNLAQRRARLIDAQVPGVQGPLLMAFGIDENRINPAGLMAVGTRLENEIAAAAYIAETGKDWVEALQLVQAAFSAADRQMLKKAQETPLIEGALELIQKLANAEVKLALLSSDSATNVDEFVEHYNLQSYFQVIFGVNQQYPTKSNPQLLQHLSVSLNVLPQHMLMIGDSQVDLEIAIQTCMAGCIVFTGGWTSALSSKSPAAKCTISRFDQIEIG</sequence>
<dbReference type="CDD" id="cd01427">
    <property type="entry name" value="HAD_like"/>
    <property type="match status" value="1"/>
</dbReference>
<dbReference type="InterPro" id="IPR036412">
    <property type="entry name" value="HAD-like_sf"/>
</dbReference>
<organism evidence="1">
    <name type="scientific">Leptolyngbya sp. NK1-12</name>
    <dbReference type="NCBI Taxonomy" id="2547451"/>
    <lineage>
        <taxon>Bacteria</taxon>
        <taxon>Bacillati</taxon>
        <taxon>Cyanobacteriota</taxon>
        <taxon>Cyanophyceae</taxon>
        <taxon>Leptolyngbyales</taxon>
        <taxon>Leptolyngbyaceae</taxon>
        <taxon>Leptolyngbya group</taxon>
        <taxon>Leptolyngbya</taxon>
    </lineage>
</organism>
<dbReference type="InterPro" id="IPR023198">
    <property type="entry name" value="PGP-like_dom2"/>
</dbReference>
<dbReference type="SFLD" id="SFLDS00003">
    <property type="entry name" value="Haloacid_Dehalogenase"/>
    <property type="match status" value="1"/>
</dbReference>
<reference evidence="1" key="1">
    <citation type="submission" date="2020-05" db="EMBL/GenBank/DDBJ databases">
        <authorList>
            <person name="Zhu T."/>
            <person name="Keshari N."/>
            <person name="Lu X."/>
        </authorList>
    </citation>
    <scope>NUCLEOTIDE SEQUENCE</scope>
    <source>
        <strain evidence="1">NK1-12</strain>
    </source>
</reference>
<accession>A0AA96WBW2</accession>
<dbReference type="PANTHER" id="PTHR43434:SF1">
    <property type="entry name" value="PHOSPHOGLYCOLATE PHOSPHATASE"/>
    <property type="match status" value="1"/>
</dbReference>
<dbReference type="GO" id="GO:0006281">
    <property type="term" value="P:DNA repair"/>
    <property type="evidence" value="ECO:0007669"/>
    <property type="project" value="TreeGrafter"/>
</dbReference>
<dbReference type="SUPFAM" id="SSF56784">
    <property type="entry name" value="HAD-like"/>
    <property type="match status" value="1"/>
</dbReference>
<dbReference type="AlphaFoldDB" id="A0AA96WBW2"/>
<dbReference type="Pfam" id="PF00702">
    <property type="entry name" value="Hydrolase"/>
    <property type="match status" value="1"/>
</dbReference>
<protein>
    <submittedName>
        <fullName evidence="1">HAD family hydrolase</fullName>
    </submittedName>
</protein>
<dbReference type="Gene3D" id="1.10.150.240">
    <property type="entry name" value="Putative phosphatase, domain 2"/>
    <property type="match status" value="1"/>
</dbReference>
<name>A0AA96WBW2_9CYAN</name>
<keyword evidence="1" id="KW-0378">Hydrolase</keyword>
<dbReference type="EMBL" id="CP053586">
    <property type="protein sequence ID" value="WNZ22249.1"/>
    <property type="molecule type" value="Genomic_DNA"/>
</dbReference>
<gene>
    <name evidence="1" type="ORF">HJG54_04805</name>
</gene>
<dbReference type="NCBIfam" id="TIGR01549">
    <property type="entry name" value="HAD-SF-IA-v1"/>
    <property type="match status" value="1"/>
</dbReference>
<dbReference type="SFLD" id="SFLDG01129">
    <property type="entry name" value="C1.5:_HAD__Beta-PGM__Phosphata"/>
    <property type="match status" value="1"/>
</dbReference>
<dbReference type="GO" id="GO:0005829">
    <property type="term" value="C:cytosol"/>
    <property type="evidence" value="ECO:0007669"/>
    <property type="project" value="TreeGrafter"/>
</dbReference>
<proteinExistence type="predicted"/>
<evidence type="ECO:0000313" key="1">
    <source>
        <dbReference type="EMBL" id="WNZ22249.1"/>
    </source>
</evidence>
<dbReference type="InterPro" id="IPR006439">
    <property type="entry name" value="HAD-SF_hydro_IA"/>
</dbReference>
<dbReference type="Gene3D" id="3.40.50.1000">
    <property type="entry name" value="HAD superfamily/HAD-like"/>
    <property type="match status" value="1"/>
</dbReference>